<dbReference type="InterPro" id="IPR018289">
    <property type="entry name" value="MULE_transposase_dom"/>
</dbReference>
<feature type="compositionally biased region" description="Low complexity" evidence="8">
    <location>
        <begin position="637"/>
        <end position="650"/>
    </location>
</feature>
<keyword evidence="4" id="KW-0862">Zinc</keyword>
<feature type="region of interest" description="Disordered" evidence="8">
    <location>
        <begin position="511"/>
        <end position="537"/>
    </location>
</feature>
<keyword evidence="2" id="KW-0479">Metal-binding</keyword>
<dbReference type="PROSITE" id="PS01007">
    <property type="entry name" value="TRANSPOSASE_MUTATOR"/>
    <property type="match status" value="1"/>
</dbReference>
<protein>
    <recommendedName>
        <fullName evidence="9">SWIM-type domain-containing protein</fullName>
    </recommendedName>
</protein>
<gene>
    <name evidence="10" type="ORF">L1049_010161</name>
</gene>
<feature type="region of interest" description="Disordered" evidence="8">
    <location>
        <begin position="633"/>
        <end position="664"/>
    </location>
</feature>
<evidence type="ECO:0000256" key="8">
    <source>
        <dbReference type="SAM" id="MobiDB-lite"/>
    </source>
</evidence>
<evidence type="ECO:0000256" key="7">
    <source>
        <dbReference type="PROSITE-ProRule" id="PRU00325"/>
    </source>
</evidence>
<keyword evidence="6" id="KW-0233">DNA recombination</keyword>
<keyword evidence="11" id="KW-1185">Reference proteome</keyword>
<dbReference type="Proteomes" id="UP001415857">
    <property type="component" value="Unassembled WGS sequence"/>
</dbReference>
<dbReference type="InterPro" id="IPR001207">
    <property type="entry name" value="Transposase_mutator"/>
</dbReference>
<feature type="region of interest" description="Disordered" evidence="8">
    <location>
        <begin position="22"/>
        <end position="51"/>
    </location>
</feature>
<reference evidence="10 11" key="1">
    <citation type="journal article" date="2024" name="Plant J.">
        <title>Genome sequences and population genomics reveal climatic adaptation and genomic divergence between two closely related sweetgum species.</title>
        <authorList>
            <person name="Xu W.Q."/>
            <person name="Ren C.Q."/>
            <person name="Zhang X.Y."/>
            <person name="Comes H.P."/>
            <person name="Liu X.H."/>
            <person name="Li Y.G."/>
            <person name="Kettle C.J."/>
            <person name="Jalonen R."/>
            <person name="Gaisberger H."/>
            <person name="Ma Y.Z."/>
            <person name="Qiu Y.X."/>
        </authorList>
    </citation>
    <scope>NUCLEOTIDE SEQUENCE [LARGE SCALE GENOMIC DNA]</scope>
    <source>
        <strain evidence="10">Hangzhou</strain>
    </source>
</reference>
<dbReference type="InterPro" id="IPR004332">
    <property type="entry name" value="Transposase_MuDR"/>
</dbReference>
<feature type="region of interest" description="Disordered" evidence="8">
    <location>
        <begin position="560"/>
        <end position="592"/>
    </location>
</feature>
<feature type="domain" description="SWIM-type" evidence="9">
    <location>
        <begin position="376"/>
        <end position="417"/>
    </location>
</feature>
<dbReference type="PANTHER" id="PTHR31973">
    <property type="entry name" value="POLYPROTEIN, PUTATIVE-RELATED"/>
    <property type="match status" value="1"/>
</dbReference>
<sequence length="664" mass="72606">MDEVLDEVSLAAVEMGGVKQPAEIEEVDLVDSSSDSHHSAIGEEDSCCDSDYDPTIYGNVGSGGIEDDEVMEDDYFDEFKEDEHSDEGEGMNDGNFDEAEGMGDGNTGECEEVLRDYAPSDELCSLVDSDIEDEGPKYPEFHEERDMENPQLCLGQIFSSAAIFRAALREHCIKEGRDFRFKKNESTRVTTIFGVRPFIGLDACHLKGHFGGQLLHAIARDGNDRMYPIAMAVVESECKDSWSWFLQNLVDVIGSVEEFGWTFISDRQKGLVPNFDAVLPRADHRFCIRHMYANFKTEFKGKALKDLMWKATSAYTVQEFTQAMETIKKKSEPAYNWLAAVNPTQWARHAFTTRPKKEIKKDVRLCEATYAGGRLFEVTYKSQTLVVDLERRSCLCRLWDIIGVHCCHAIAAIYVDGSTLEDYVDPYFHVETYLRIYKPITVPIPDKQHWIGVDQGAPVMPSPLRRPSGRPKRVKKKGVDEPVNPYRICKHHQSLRCSKCRVYGHNTRICKGQLNPKKKNASSSSGQGNAPNMEGALQTSGGVGIHVGRGIRVGVRRATINGKGKSRGRPKRTDGGISRAGGRGGAVRDVAAGKGGVGRGVAGGRDRAGRGGSAHVGGAVVNGGIAGIGGTVGNGGAVPNVASPSVSSPLARDRGKSPVSILNE</sequence>
<accession>A0AAP0N7Z4</accession>
<dbReference type="AlphaFoldDB" id="A0AAP0N7Z4"/>
<feature type="compositionally biased region" description="Acidic residues" evidence="8">
    <location>
        <begin position="42"/>
        <end position="51"/>
    </location>
</feature>
<dbReference type="InterPro" id="IPR007527">
    <property type="entry name" value="Znf_SWIM"/>
</dbReference>
<comment type="caution">
    <text evidence="10">The sequence shown here is derived from an EMBL/GenBank/DDBJ whole genome shotgun (WGS) entry which is preliminary data.</text>
</comment>
<evidence type="ECO:0000259" key="9">
    <source>
        <dbReference type="PROSITE" id="PS50966"/>
    </source>
</evidence>
<evidence type="ECO:0000256" key="4">
    <source>
        <dbReference type="ARBA" id="ARBA00022833"/>
    </source>
</evidence>
<dbReference type="PROSITE" id="PS50966">
    <property type="entry name" value="ZF_SWIM"/>
    <property type="match status" value="1"/>
</dbReference>
<dbReference type="GO" id="GO:0006313">
    <property type="term" value="P:DNA transposition"/>
    <property type="evidence" value="ECO:0007669"/>
    <property type="project" value="InterPro"/>
</dbReference>
<keyword evidence="5" id="KW-0238">DNA-binding</keyword>
<dbReference type="InterPro" id="IPR006564">
    <property type="entry name" value="Znf_PMZ"/>
</dbReference>
<feature type="compositionally biased region" description="Acidic residues" evidence="8">
    <location>
        <begin position="84"/>
        <end position="101"/>
    </location>
</feature>
<dbReference type="EMBL" id="JBBPBK010000016">
    <property type="protein sequence ID" value="KAK9267728.1"/>
    <property type="molecule type" value="Genomic_DNA"/>
</dbReference>
<evidence type="ECO:0000313" key="11">
    <source>
        <dbReference type="Proteomes" id="UP001415857"/>
    </source>
</evidence>
<dbReference type="Pfam" id="PF10551">
    <property type="entry name" value="MULE"/>
    <property type="match status" value="1"/>
</dbReference>
<keyword evidence="3 7" id="KW-0863">Zinc-finger</keyword>
<evidence type="ECO:0000256" key="3">
    <source>
        <dbReference type="ARBA" id="ARBA00022771"/>
    </source>
</evidence>
<evidence type="ECO:0000256" key="1">
    <source>
        <dbReference type="ARBA" id="ARBA00022578"/>
    </source>
</evidence>
<name>A0AAP0N7Z4_LIQFO</name>
<feature type="region of interest" description="Disordered" evidence="8">
    <location>
        <begin position="80"/>
        <end position="109"/>
    </location>
</feature>
<evidence type="ECO:0000256" key="2">
    <source>
        <dbReference type="ARBA" id="ARBA00022723"/>
    </source>
</evidence>
<dbReference type="GO" id="GO:0008270">
    <property type="term" value="F:zinc ion binding"/>
    <property type="evidence" value="ECO:0007669"/>
    <property type="project" value="UniProtKB-KW"/>
</dbReference>
<evidence type="ECO:0000256" key="6">
    <source>
        <dbReference type="ARBA" id="ARBA00023172"/>
    </source>
</evidence>
<dbReference type="GO" id="GO:0004803">
    <property type="term" value="F:transposase activity"/>
    <property type="evidence" value="ECO:0007669"/>
    <property type="project" value="InterPro"/>
</dbReference>
<dbReference type="GO" id="GO:0003677">
    <property type="term" value="F:DNA binding"/>
    <property type="evidence" value="ECO:0007669"/>
    <property type="project" value="UniProtKB-KW"/>
</dbReference>
<dbReference type="PANTHER" id="PTHR31973:SF187">
    <property type="entry name" value="MUTATOR TRANSPOSASE MUDRA PROTEIN"/>
    <property type="match status" value="1"/>
</dbReference>
<dbReference type="SMART" id="SM00575">
    <property type="entry name" value="ZnF_PMZ"/>
    <property type="match status" value="1"/>
</dbReference>
<organism evidence="10 11">
    <name type="scientific">Liquidambar formosana</name>
    <name type="common">Formosan gum</name>
    <dbReference type="NCBI Taxonomy" id="63359"/>
    <lineage>
        <taxon>Eukaryota</taxon>
        <taxon>Viridiplantae</taxon>
        <taxon>Streptophyta</taxon>
        <taxon>Embryophyta</taxon>
        <taxon>Tracheophyta</taxon>
        <taxon>Spermatophyta</taxon>
        <taxon>Magnoliopsida</taxon>
        <taxon>eudicotyledons</taxon>
        <taxon>Gunneridae</taxon>
        <taxon>Pentapetalae</taxon>
        <taxon>Saxifragales</taxon>
        <taxon>Altingiaceae</taxon>
        <taxon>Liquidambar</taxon>
    </lineage>
</organism>
<keyword evidence="1" id="KW-0815">Transposition</keyword>
<dbReference type="Pfam" id="PF04434">
    <property type="entry name" value="SWIM"/>
    <property type="match status" value="1"/>
</dbReference>
<evidence type="ECO:0000256" key="5">
    <source>
        <dbReference type="ARBA" id="ARBA00023125"/>
    </source>
</evidence>
<dbReference type="Pfam" id="PF03108">
    <property type="entry name" value="DBD_Tnp_Mut"/>
    <property type="match status" value="1"/>
</dbReference>
<evidence type="ECO:0000313" key="10">
    <source>
        <dbReference type="EMBL" id="KAK9267728.1"/>
    </source>
</evidence>
<proteinExistence type="predicted"/>
<feature type="compositionally biased region" description="Polar residues" evidence="8">
    <location>
        <begin position="521"/>
        <end position="530"/>
    </location>
</feature>